<feature type="domain" description="SLH" evidence="3">
    <location>
        <begin position="20"/>
        <end position="83"/>
    </location>
</feature>
<evidence type="ECO:0000313" key="5">
    <source>
        <dbReference type="Proteomes" id="UP000824165"/>
    </source>
</evidence>
<reference evidence="4" key="2">
    <citation type="journal article" date="2021" name="PeerJ">
        <title>Extensive microbial diversity within the chicken gut microbiome revealed by metagenomics and culture.</title>
        <authorList>
            <person name="Gilroy R."/>
            <person name="Ravi A."/>
            <person name="Getino M."/>
            <person name="Pursley I."/>
            <person name="Horton D.L."/>
            <person name="Alikhan N.F."/>
            <person name="Baker D."/>
            <person name="Gharbi K."/>
            <person name="Hall N."/>
            <person name="Watson M."/>
            <person name="Adriaenssens E.M."/>
            <person name="Foster-Nyarko E."/>
            <person name="Jarju S."/>
            <person name="Secka A."/>
            <person name="Antonio M."/>
            <person name="Oren A."/>
            <person name="Chaudhuri R.R."/>
            <person name="La Ragione R."/>
            <person name="Hildebrand F."/>
            <person name="Pallen M.J."/>
        </authorList>
    </citation>
    <scope>NUCLEOTIDE SEQUENCE</scope>
    <source>
        <strain evidence="4">CHK181-108</strain>
    </source>
</reference>
<evidence type="ECO:0000256" key="2">
    <source>
        <dbReference type="SAM" id="SignalP"/>
    </source>
</evidence>
<dbReference type="EMBL" id="DVLU01000065">
    <property type="protein sequence ID" value="HIT85577.1"/>
    <property type="molecule type" value="Genomic_DNA"/>
</dbReference>
<dbReference type="PROSITE" id="PS51272">
    <property type="entry name" value="SLH"/>
    <property type="match status" value="2"/>
</dbReference>
<reference evidence="4" key="1">
    <citation type="submission" date="2020-10" db="EMBL/GenBank/DDBJ databases">
        <authorList>
            <person name="Gilroy R."/>
        </authorList>
    </citation>
    <scope>NUCLEOTIDE SEQUENCE</scope>
    <source>
        <strain evidence="4">CHK181-108</strain>
    </source>
</reference>
<evidence type="ECO:0000259" key="3">
    <source>
        <dbReference type="PROSITE" id="PS51272"/>
    </source>
</evidence>
<feature type="chain" id="PRO_5039555577" evidence="2">
    <location>
        <begin position="23"/>
        <end position="233"/>
    </location>
</feature>
<gene>
    <name evidence="4" type="ORF">IAA60_06690</name>
</gene>
<comment type="caution">
    <text evidence="4">The sequence shown here is derived from an EMBL/GenBank/DDBJ whole genome shotgun (WGS) entry which is preliminary data.</text>
</comment>
<name>A0A9D1KRG3_9FIRM</name>
<evidence type="ECO:0000256" key="1">
    <source>
        <dbReference type="ARBA" id="ARBA00022737"/>
    </source>
</evidence>
<dbReference type="InterPro" id="IPR001119">
    <property type="entry name" value="SLH_dom"/>
</dbReference>
<keyword evidence="1" id="KW-0677">Repeat</keyword>
<feature type="domain" description="SLH" evidence="3">
    <location>
        <begin position="172"/>
        <end position="233"/>
    </location>
</feature>
<protein>
    <submittedName>
        <fullName evidence="4">S-layer homology domain-containing protein</fullName>
    </submittedName>
</protein>
<evidence type="ECO:0000313" key="4">
    <source>
        <dbReference type="EMBL" id="HIT85577.1"/>
    </source>
</evidence>
<organism evidence="4 5">
    <name type="scientific">Candidatus Ornithomonoglobus intestinigallinarum</name>
    <dbReference type="NCBI Taxonomy" id="2840894"/>
    <lineage>
        <taxon>Bacteria</taxon>
        <taxon>Bacillati</taxon>
        <taxon>Bacillota</taxon>
        <taxon>Clostridia</taxon>
        <taxon>Candidatus Ornithomonoglobus</taxon>
    </lineage>
</organism>
<dbReference type="Pfam" id="PF00395">
    <property type="entry name" value="SLH"/>
    <property type="match status" value="2"/>
</dbReference>
<sequence>MKKQIIAAAAALAISFSAAAYAAEFNDIKGHWAENTINRIADLGIVNGVSEHEFDPDGAVTRAEYLKMIMELTDIETVTPREGECLDGEGTWYAPYLQSALDKGLIPKEMIASYRADINVTTDESGNTMSSVVYRGAFNGELQVDREEMAVLTMHMYQYASDSAGMLNTQGSVSFTDTDSISVWAQPSVRLAVSVGFIEGMGDGSFQPMNTATRAQAATIIGRILDRQALMQQ</sequence>
<keyword evidence="2" id="KW-0732">Signal</keyword>
<dbReference type="PANTHER" id="PTHR43308:SF5">
    <property type="entry name" value="S-LAYER PROTEIN _ PEPTIDOGLYCAN ENDO-BETA-N-ACETYLGLUCOSAMINIDASE"/>
    <property type="match status" value="1"/>
</dbReference>
<proteinExistence type="predicted"/>
<dbReference type="InterPro" id="IPR051465">
    <property type="entry name" value="Cell_Envelope_Struct_Comp"/>
</dbReference>
<dbReference type="PANTHER" id="PTHR43308">
    <property type="entry name" value="OUTER MEMBRANE PROTEIN ALPHA-RELATED"/>
    <property type="match status" value="1"/>
</dbReference>
<feature type="signal peptide" evidence="2">
    <location>
        <begin position="1"/>
        <end position="22"/>
    </location>
</feature>
<dbReference type="Proteomes" id="UP000824165">
    <property type="component" value="Unassembled WGS sequence"/>
</dbReference>
<dbReference type="AlphaFoldDB" id="A0A9D1KRG3"/>
<accession>A0A9D1KRG3</accession>